<reference evidence="1 2" key="1">
    <citation type="submission" date="2024-10" db="EMBL/GenBank/DDBJ databases">
        <authorList>
            <person name="Kim D."/>
        </authorList>
    </citation>
    <scope>NUCLEOTIDE SEQUENCE [LARGE SCALE GENOMIC DNA]</scope>
    <source>
        <strain evidence="1">Taebaek</strain>
    </source>
</reference>
<protein>
    <submittedName>
        <fullName evidence="1">Uncharacterized protein</fullName>
    </submittedName>
</protein>
<organism evidence="1 2">
    <name type="scientific">Heterodera schachtii</name>
    <name type="common">Sugarbeet cyst nematode worm</name>
    <name type="synonym">Tylenchus schachtii</name>
    <dbReference type="NCBI Taxonomy" id="97005"/>
    <lineage>
        <taxon>Eukaryota</taxon>
        <taxon>Metazoa</taxon>
        <taxon>Ecdysozoa</taxon>
        <taxon>Nematoda</taxon>
        <taxon>Chromadorea</taxon>
        <taxon>Rhabditida</taxon>
        <taxon>Tylenchina</taxon>
        <taxon>Tylenchomorpha</taxon>
        <taxon>Tylenchoidea</taxon>
        <taxon>Heteroderidae</taxon>
        <taxon>Heteroderinae</taxon>
        <taxon>Heterodera</taxon>
    </lineage>
</organism>
<name>A0ABD2IJ46_HETSC</name>
<evidence type="ECO:0000313" key="2">
    <source>
        <dbReference type="Proteomes" id="UP001620645"/>
    </source>
</evidence>
<dbReference type="AlphaFoldDB" id="A0ABD2IJ46"/>
<evidence type="ECO:0000313" key="1">
    <source>
        <dbReference type="EMBL" id="KAL3080167.1"/>
    </source>
</evidence>
<accession>A0ABD2IJ46</accession>
<gene>
    <name evidence="1" type="ORF">niasHS_013839</name>
</gene>
<keyword evidence="2" id="KW-1185">Reference proteome</keyword>
<dbReference type="Proteomes" id="UP001620645">
    <property type="component" value="Unassembled WGS sequence"/>
</dbReference>
<sequence length="371" mass="41493">MLTSSFSFGNVPIGARGNGPNADKNSAIVRKKRVPISLKEAFVNSFWRALDPKTGQFRSNAAADPGGLELGENAVFTMEASHCYEKCPCKWGNCIKVADGPTILKEADECCAANFQFKCCEFPDLFPDNMTAITESLQSKCIDTVPILPDWCNGRCGDSFAVAVYANGKKEVKEHTYCPLNNMRIEGLLSDYKNYFFLEHANCSRCGWALCASFYRTDFACKCCDYATLVATNWKIGECKYERVNEDPKCAVCKWKLSDFYKAETCCSMEGLKKCFKHRTPETEEINPMRTKQCVRLIKKRCECGYGICKPRQGRAASTCCEEHNDLACCIEGTKPFDWDDWNGATVAPFKVPLLVLVLFVSKLVMAHTLG</sequence>
<proteinExistence type="predicted"/>
<comment type="caution">
    <text evidence="1">The sequence shown here is derived from an EMBL/GenBank/DDBJ whole genome shotgun (WGS) entry which is preliminary data.</text>
</comment>
<dbReference type="EMBL" id="JBICCN010000297">
    <property type="protein sequence ID" value="KAL3080167.1"/>
    <property type="molecule type" value="Genomic_DNA"/>
</dbReference>